<dbReference type="OrthoDB" id="421369at2"/>
<reference evidence="1 2" key="1">
    <citation type="submission" date="2018-02" db="EMBL/GenBank/DDBJ databases">
        <title>Comparative genomes isolates from brazilian mangrove.</title>
        <authorList>
            <person name="Araujo J.E."/>
            <person name="Taketani R.G."/>
            <person name="Silva M.C.P."/>
            <person name="Loureco M.V."/>
            <person name="Andreote F.D."/>
        </authorList>
    </citation>
    <scope>NUCLEOTIDE SEQUENCE [LARGE SCALE GENOMIC DNA]</scope>
    <source>
        <strain evidence="1 2">Nap-Phe MGV</strain>
    </source>
</reference>
<dbReference type="RefSeq" id="WP_105338138.1">
    <property type="nucleotide sequence ID" value="NZ_PUHZ01000024.1"/>
</dbReference>
<protein>
    <recommendedName>
        <fullName evidence="3">Pentapeptide repeat-containing protein</fullName>
    </recommendedName>
</protein>
<accession>A0A2S8GEP5</accession>
<dbReference type="Gene3D" id="2.160.20.80">
    <property type="entry name" value="E3 ubiquitin-protein ligase SopA"/>
    <property type="match status" value="1"/>
</dbReference>
<dbReference type="InterPro" id="IPR051082">
    <property type="entry name" value="Pentapeptide-BTB/POZ_domain"/>
</dbReference>
<sequence length="204" mass="22962">MNVEDLRNRWFVEPGPELRRQLIDCFQWKKEWPGILKDLPGADEIDHYCDLRGIDLTGISLAKCELQYAALDFGRFENCNFGGTDFQFASMKQASFAEANLTLAHMLQVEASGTSFINSDMYRAIAICADFRDCNFSKAHMGKIILDDARCNHASFVDADLTSARLLSCNLSSANLRNARLNDVDLSVCIVDERTILPHSINED</sequence>
<dbReference type="Pfam" id="PF00805">
    <property type="entry name" value="Pentapeptide"/>
    <property type="match status" value="2"/>
</dbReference>
<dbReference type="AlphaFoldDB" id="A0A2S8GEP5"/>
<dbReference type="InterPro" id="IPR001646">
    <property type="entry name" value="5peptide_repeat"/>
</dbReference>
<gene>
    <name evidence="1" type="ORF">C5Y93_24695</name>
</gene>
<dbReference type="SUPFAM" id="SSF141571">
    <property type="entry name" value="Pentapeptide repeat-like"/>
    <property type="match status" value="1"/>
</dbReference>
<name>A0A2S8GEP5_9BACT</name>
<dbReference type="Proteomes" id="UP000237819">
    <property type="component" value="Unassembled WGS sequence"/>
</dbReference>
<evidence type="ECO:0008006" key="3">
    <source>
        <dbReference type="Google" id="ProtNLM"/>
    </source>
</evidence>
<dbReference type="PANTHER" id="PTHR14136:SF17">
    <property type="entry name" value="BTB_POZ DOMAIN-CONTAINING PROTEIN KCTD9"/>
    <property type="match status" value="1"/>
</dbReference>
<evidence type="ECO:0000313" key="2">
    <source>
        <dbReference type="Proteomes" id="UP000237819"/>
    </source>
</evidence>
<organism evidence="1 2">
    <name type="scientific">Blastopirellula marina</name>
    <dbReference type="NCBI Taxonomy" id="124"/>
    <lineage>
        <taxon>Bacteria</taxon>
        <taxon>Pseudomonadati</taxon>
        <taxon>Planctomycetota</taxon>
        <taxon>Planctomycetia</taxon>
        <taxon>Pirellulales</taxon>
        <taxon>Pirellulaceae</taxon>
        <taxon>Blastopirellula</taxon>
    </lineage>
</organism>
<comment type="caution">
    <text evidence="1">The sequence shown here is derived from an EMBL/GenBank/DDBJ whole genome shotgun (WGS) entry which is preliminary data.</text>
</comment>
<dbReference type="EMBL" id="PUHZ01000024">
    <property type="protein sequence ID" value="PQO42926.1"/>
    <property type="molecule type" value="Genomic_DNA"/>
</dbReference>
<evidence type="ECO:0000313" key="1">
    <source>
        <dbReference type="EMBL" id="PQO42926.1"/>
    </source>
</evidence>
<proteinExistence type="predicted"/>
<dbReference type="PANTHER" id="PTHR14136">
    <property type="entry name" value="BTB_POZ DOMAIN-CONTAINING PROTEIN KCTD9"/>
    <property type="match status" value="1"/>
</dbReference>